<evidence type="ECO:0000259" key="4">
    <source>
        <dbReference type="PROSITE" id="PS50977"/>
    </source>
</evidence>
<evidence type="ECO:0000256" key="2">
    <source>
        <dbReference type="PROSITE-ProRule" id="PRU00335"/>
    </source>
</evidence>
<keyword evidence="1 2" id="KW-0238">DNA-binding</keyword>
<feature type="DNA-binding region" description="H-T-H motif" evidence="2">
    <location>
        <begin position="78"/>
        <end position="97"/>
    </location>
</feature>
<dbReference type="Gene3D" id="1.10.10.60">
    <property type="entry name" value="Homeodomain-like"/>
    <property type="match status" value="1"/>
</dbReference>
<organism evidence="5 6">
    <name type="scientific">Mycobacteroides abscessus</name>
    <dbReference type="NCBI Taxonomy" id="36809"/>
    <lineage>
        <taxon>Bacteria</taxon>
        <taxon>Bacillati</taxon>
        <taxon>Actinomycetota</taxon>
        <taxon>Actinomycetes</taxon>
        <taxon>Mycobacteriales</taxon>
        <taxon>Mycobacteriaceae</taxon>
        <taxon>Mycobacteroides</taxon>
    </lineage>
</organism>
<accession>A0A0U0ZMZ5</accession>
<feature type="domain" description="HTH tetR-type" evidence="4">
    <location>
        <begin position="55"/>
        <end position="115"/>
    </location>
</feature>
<name>A0A0U0ZMZ5_9MYCO</name>
<evidence type="ECO:0000313" key="6">
    <source>
        <dbReference type="Proteomes" id="UP000045782"/>
    </source>
</evidence>
<dbReference type="InterPro" id="IPR001647">
    <property type="entry name" value="HTH_TetR"/>
</dbReference>
<dbReference type="PANTHER" id="PTHR47752">
    <property type="entry name" value="HTH-TYPE TRANSCRIPTIONAL REPRESSOR FABR"/>
    <property type="match status" value="1"/>
</dbReference>
<protein>
    <submittedName>
        <fullName evidence="5">Putative transcriptional regulator, TetR family</fullName>
    </submittedName>
</protein>
<evidence type="ECO:0000313" key="5">
    <source>
        <dbReference type="EMBL" id="CPV51634.1"/>
    </source>
</evidence>
<dbReference type="SUPFAM" id="SSF46689">
    <property type="entry name" value="Homeodomain-like"/>
    <property type="match status" value="1"/>
</dbReference>
<dbReference type="PANTHER" id="PTHR47752:SF1">
    <property type="entry name" value="HTH-TYPE TRANSCRIPTIONAL REPRESSOR FABR"/>
    <property type="match status" value="1"/>
</dbReference>
<feature type="region of interest" description="Disordered" evidence="3">
    <location>
        <begin position="33"/>
        <end position="53"/>
    </location>
</feature>
<dbReference type="Proteomes" id="UP000045782">
    <property type="component" value="Unassembled WGS sequence"/>
</dbReference>
<dbReference type="InterPro" id="IPR009057">
    <property type="entry name" value="Homeodomain-like_sf"/>
</dbReference>
<dbReference type="GO" id="GO:0003677">
    <property type="term" value="F:DNA binding"/>
    <property type="evidence" value="ECO:0007669"/>
    <property type="project" value="UniProtKB-UniRule"/>
</dbReference>
<proteinExistence type="predicted"/>
<sequence>MYTEIVNQYAPTQSSRNHRVGHHSDTVIVMTSHRERGARAGASSRRDSVRGEQKLRTRTALMEAALELSRTQAFSGLSLRDVARGAGISPTAFYRHFSSLDDLGVALAEEGMRIARGIAREIRRREPATLAQSMRILAEQVQENPDQLRFVVTERYTAPTEVRRAVNIEMRLLAGELAIDLARRDQMRLWDSADLTTAANLILSIAANAVAELVQPDTDTTEVVDSATNALTMAFVGLQNWKPAQR</sequence>
<evidence type="ECO:0000256" key="1">
    <source>
        <dbReference type="ARBA" id="ARBA00023125"/>
    </source>
</evidence>
<dbReference type="PROSITE" id="PS50977">
    <property type="entry name" value="HTH_TETR_2"/>
    <property type="match status" value="1"/>
</dbReference>
<dbReference type="InterPro" id="IPR050692">
    <property type="entry name" value="HTH_transcr_repressor_FabR"/>
</dbReference>
<dbReference type="EMBL" id="CSWP01000004">
    <property type="protein sequence ID" value="CPV51634.1"/>
    <property type="molecule type" value="Genomic_DNA"/>
</dbReference>
<reference evidence="5 6" key="1">
    <citation type="submission" date="2015-03" db="EMBL/GenBank/DDBJ databases">
        <authorList>
            <person name="Murphy D."/>
        </authorList>
    </citation>
    <scope>NUCLEOTIDE SEQUENCE [LARGE SCALE GENOMIC DNA]</scope>
    <source>
        <strain evidence="5 6">PAP088</strain>
    </source>
</reference>
<evidence type="ECO:0000256" key="3">
    <source>
        <dbReference type="SAM" id="MobiDB-lite"/>
    </source>
</evidence>
<dbReference type="Gene3D" id="1.10.357.10">
    <property type="entry name" value="Tetracycline Repressor, domain 2"/>
    <property type="match status" value="1"/>
</dbReference>
<dbReference type="AlphaFoldDB" id="A0A0U0ZMZ5"/>
<dbReference type="Pfam" id="PF00440">
    <property type="entry name" value="TetR_N"/>
    <property type="match status" value="1"/>
</dbReference>
<gene>
    <name evidence="5" type="primary">fabR_1</name>
    <name evidence="5" type="ORF">ERS075579_02291</name>
</gene>